<sequence>MALNKFMHPRNIYKTPPDFSKLAKDYKEFSEVSKVDVTGKVNIDFKDPKALRILTKCLLKSDFNLDVIIPNDRLVPTLPLRLNYILWIEDLMTVINKKDLIWGLDIGTGACAIYPLLAAVKNKWQMVGTETDEGSILIAKENVFKNNLQHLIELKKNTTSSVIEYLFLEKNIQNFDFCMCNPPFYTNIQELWESRSPARPAPKNGFTGSPHELITEGGELHFCRKMIEESKKYKNQILIYTSMVGHKYNLKELVIDLKAEGIKHTTTEFCQGRVTRWGLAWTYQDYDFSQIVAPKDKSHKKSTPIIFKLPELPATKNEMDESFEKLKSILQNLKIIFKIITRRKNEIILNIFAHSNTWSNQRRKRRLQKRLTEDNTKQPKLDLESNLSSEKSNTEMSSTESNSATVFINTKEKNLVGLVNKEQTSSTQSINNKKEIVVQGIMKMYIKDKQINVEMEFLNGTAGKEGLHQIIQYIKNNWK</sequence>
<feature type="non-terminal residue" evidence="8">
    <location>
        <position position="479"/>
    </location>
</feature>
<evidence type="ECO:0000256" key="1">
    <source>
        <dbReference type="ARBA" id="ARBA00005878"/>
    </source>
</evidence>
<dbReference type="Gene3D" id="3.40.50.150">
    <property type="entry name" value="Vaccinia Virus protein VP39"/>
    <property type="match status" value="1"/>
</dbReference>
<name>A0A8J9V4X2_9NEOP</name>
<feature type="binding site" evidence="6">
    <location>
        <position position="181"/>
    </location>
    <ligand>
        <name>S-adenosyl-L-methionine</name>
        <dbReference type="ChEBI" id="CHEBI:59789"/>
    </ligand>
</feature>
<accession>A0A8J9V4X2</accession>
<reference evidence="8" key="1">
    <citation type="submission" date="2021-12" db="EMBL/GenBank/DDBJ databases">
        <authorList>
            <person name="Martin H S."/>
        </authorList>
    </citation>
    <scope>NUCLEOTIDE SEQUENCE</scope>
</reference>
<evidence type="ECO:0000256" key="6">
    <source>
        <dbReference type="PIRSR" id="PIRSR037350-1"/>
    </source>
</evidence>
<feature type="region of interest" description="Disordered" evidence="7">
    <location>
        <begin position="362"/>
        <end position="402"/>
    </location>
</feature>
<dbReference type="EMBL" id="OV170230">
    <property type="protein sequence ID" value="CAH0715478.1"/>
    <property type="molecule type" value="Genomic_DNA"/>
</dbReference>
<feature type="binding site" evidence="6">
    <location>
        <position position="107"/>
    </location>
    <ligand>
        <name>S-adenosyl-L-methionine</name>
        <dbReference type="ChEBI" id="CHEBI:59789"/>
    </ligand>
</feature>
<comment type="similarity">
    <text evidence="1">Belongs to the methyltransferase superfamily. METTL16/RlmF family.</text>
</comment>
<dbReference type="Pfam" id="PF05971">
    <property type="entry name" value="Methyltransf_10"/>
    <property type="match status" value="1"/>
</dbReference>
<dbReference type="GO" id="GO:0120048">
    <property type="term" value="F:U6 snRNA (adenine-(43)-N(6))-methyltransferase activity"/>
    <property type="evidence" value="ECO:0007669"/>
    <property type="project" value="UniProtKB-EC"/>
</dbReference>
<organism evidence="8 9">
    <name type="scientific">Brenthis ino</name>
    <name type="common">lesser marbled fritillary</name>
    <dbReference type="NCBI Taxonomy" id="405034"/>
    <lineage>
        <taxon>Eukaryota</taxon>
        <taxon>Metazoa</taxon>
        <taxon>Ecdysozoa</taxon>
        <taxon>Arthropoda</taxon>
        <taxon>Hexapoda</taxon>
        <taxon>Insecta</taxon>
        <taxon>Pterygota</taxon>
        <taxon>Neoptera</taxon>
        <taxon>Endopterygota</taxon>
        <taxon>Lepidoptera</taxon>
        <taxon>Glossata</taxon>
        <taxon>Ditrysia</taxon>
        <taxon>Papilionoidea</taxon>
        <taxon>Nymphalidae</taxon>
        <taxon>Heliconiinae</taxon>
        <taxon>Argynnini</taxon>
        <taxon>Brenthis</taxon>
    </lineage>
</organism>
<dbReference type="InterPro" id="IPR029063">
    <property type="entry name" value="SAM-dependent_MTases_sf"/>
</dbReference>
<keyword evidence="9" id="KW-1185">Reference proteome</keyword>
<dbReference type="GO" id="GO:0070475">
    <property type="term" value="P:rRNA base methylation"/>
    <property type="evidence" value="ECO:0007669"/>
    <property type="project" value="TreeGrafter"/>
</dbReference>
<dbReference type="OrthoDB" id="514248at2759"/>
<keyword evidence="5 6" id="KW-0949">S-adenosyl-L-methionine</keyword>
<dbReference type="Proteomes" id="UP000838878">
    <property type="component" value="Chromosome 10"/>
</dbReference>
<feature type="binding site" evidence="6">
    <location>
        <position position="81"/>
    </location>
    <ligand>
        <name>S-adenosyl-L-methionine</name>
        <dbReference type="ChEBI" id="CHEBI:59789"/>
    </ligand>
</feature>
<evidence type="ECO:0000313" key="9">
    <source>
        <dbReference type="Proteomes" id="UP000838878"/>
    </source>
</evidence>
<keyword evidence="3" id="KW-0489">Methyltransferase</keyword>
<feature type="compositionally biased region" description="Low complexity" evidence="7">
    <location>
        <begin position="388"/>
        <end position="402"/>
    </location>
</feature>
<dbReference type="PANTHER" id="PTHR13393">
    <property type="entry name" value="SAM-DEPENDENT METHYLTRANSFERASE"/>
    <property type="match status" value="1"/>
</dbReference>
<dbReference type="SUPFAM" id="SSF53335">
    <property type="entry name" value="S-adenosyl-L-methionine-dependent methyltransferases"/>
    <property type="match status" value="1"/>
</dbReference>
<dbReference type="CDD" id="cd02440">
    <property type="entry name" value="AdoMet_MTases"/>
    <property type="match status" value="1"/>
</dbReference>
<gene>
    <name evidence="8" type="ORF">BINO364_LOCUS2399</name>
</gene>
<dbReference type="PIRSF" id="PIRSF037350">
    <property type="entry name" value="Mtase_ZK1128_prd"/>
    <property type="match status" value="1"/>
</dbReference>
<dbReference type="GO" id="GO:0005634">
    <property type="term" value="C:nucleus"/>
    <property type="evidence" value="ECO:0007669"/>
    <property type="project" value="TreeGrafter"/>
</dbReference>
<proteinExistence type="inferred from homology"/>
<keyword evidence="4" id="KW-0808">Transferase</keyword>
<protein>
    <recommendedName>
        <fullName evidence="2">U6 snRNA m(6)A methyltransferase</fullName>
        <ecNumber evidence="2">2.1.1.346</ecNumber>
    </recommendedName>
</protein>
<evidence type="ECO:0000256" key="3">
    <source>
        <dbReference type="ARBA" id="ARBA00022603"/>
    </source>
</evidence>
<dbReference type="InterPro" id="IPR010286">
    <property type="entry name" value="METTL16/RlmF"/>
</dbReference>
<evidence type="ECO:0000256" key="5">
    <source>
        <dbReference type="ARBA" id="ARBA00022691"/>
    </source>
</evidence>
<evidence type="ECO:0000256" key="2">
    <source>
        <dbReference type="ARBA" id="ARBA00012166"/>
    </source>
</evidence>
<dbReference type="EC" id="2.1.1.346" evidence="2"/>
<feature type="compositionally biased region" description="Basic and acidic residues" evidence="7">
    <location>
        <begin position="370"/>
        <end position="383"/>
    </location>
</feature>
<dbReference type="InterPro" id="IPR017182">
    <property type="entry name" value="METTL16/PsiM"/>
</dbReference>
<evidence type="ECO:0000313" key="8">
    <source>
        <dbReference type="EMBL" id="CAH0715478.1"/>
    </source>
</evidence>
<dbReference type="PANTHER" id="PTHR13393:SF0">
    <property type="entry name" value="RNA N6-ADENOSINE-METHYLTRANSFERASE METTL16"/>
    <property type="match status" value="1"/>
</dbReference>
<dbReference type="AlphaFoldDB" id="A0A8J9V4X2"/>
<evidence type="ECO:0000256" key="4">
    <source>
        <dbReference type="ARBA" id="ARBA00022679"/>
    </source>
</evidence>
<evidence type="ECO:0000256" key="7">
    <source>
        <dbReference type="SAM" id="MobiDB-lite"/>
    </source>
</evidence>
<feature type="binding site" evidence="6">
    <location>
        <position position="130"/>
    </location>
    <ligand>
        <name>S-adenosyl-L-methionine</name>
        <dbReference type="ChEBI" id="CHEBI:59789"/>
    </ligand>
</feature>